<protein>
    <submittedName>
        <fullName evidence="1">Uncharacterized protein</fullName>
    </submittedName>
</protein>
<organism evidence="1 2">
    <name type="scientific">Portunus trituberculatus</name>
    <name type="common">Swimming crab</name>
    <name type="synonym">Neptunus trituberculatus</name>
    <dbReference type="NCBI Taxonomy" id="210409"/>
    <lineage>
        <taxon>Eukaryota</taxon>
        <taxon>Metazoa</taxon>
        <taxon>Ecdysozoa</taxon>
        <taxon>Arthropoda</taxon>
        <taxon>Crustacea</taxon>
        <taxon>Multicrustacea</taxon>
        <taxon>Malacostraca</taxon>
        <taxon>Eumalacostraca</taxon>
        <taxon>Eucarida</taxon>
        <taxon>Decapoda</taxon>
        <taxon>Pleocyemata</taxon>
        <taxon>Brachyura</taxon>
        <taxon>Eubrachyura</taxon>
        <taxon>Portunoidea</taxon>
        <taxon>Portunidae</taxon>
        <taxon>Portuninae</taxon>
        <taxon>Portunus</taxon>
    </lineage>
</organism>
<dbReference type="EMBL" id="VSRR010006438">
    <property type="protein sequence ID" value="MPC44789.1"/>
    <property type="molecule type" value="Genomic_DNA"/>
</dbReference>
<reference evidence="1 2" key="1">
    <citation type="submission" date="2019-05" db="EMBL/GenBank/DDBJ databases">
        <title>Another draft genome of Portunus trituberculatus and its Hox gene families provides insights of decapod evolution.</title>
        <authorList>
            <person name="Jeong J.-H."/>
            <person name="Song I."/>
            <person name="Kim S."/>
            <person name="Choi T."/>
            <person name="Kim D."/>
            <person name="Ryu S."/>
            <person name="Kim W."/>
        </authorList>
    </citation>
    <scope>NUCLEOTIDE SEQUENCE [LARGE SCALE GENOMIC DNA]</scope>
    <source>
        <tissue evidence="1">Muscle</tissue>
    </source>
</reference>
<keyword evidence="2" id="KW-1185">Reference proteome</keyword>
<evidence type="ECO:0000313" key="1">
    <source>
        <dbReference type="EMBL" id="MPC44789.1"/>
    </source>
</evidence>
<dbReference type="Proteomes" id="UP000324222">
    <property type="component" value="Unassembled WGS sequence"/>
</dbReference>
<accession>A0A5B7FI07</accession>
<name>A0A5B7FI07_PORTR</name>
<evidence type="ECO:0000313" key="2">
    <source>
        <dbReference type="Proteomes" id="UP000324222"/>
    </source>
</evidence>
<dbReference type="AlphaFoldDB" id="A0A5B7FI07"/>
<proteinExistence type="predicted"/>
<sequence>MVRDKKVFLRFYRKIDKISTLLTPETLLKIP</sequence>
<gene>
    <name evidence="1" type="ORF">E2C01_038469</name>
</gene>
<comment type="caution">
    <text evidence="1">The sequence shown here is derived from an EMBL/GenBank/DDBJ whole genome shotgun (WGS) entry which is preliminary data.</text>
</comment>